<keyword evidence="14" id="KW-0449">Lipoprotein</keyword>
<feature type="domain" description="Polysaccharide export protein N-terminal" evidence="16">
    <location>
        <begin position="45"/>
        <end position="133"/>
    </location>
</feature>
<sequence>MMKKINLYSILSALLLVTGCAGSRDLVYFSNMANSGAVNNNIPGTVIIHQKDILSVTVNSSNPESNLLFNSNKTAGANNQSNQSGYKVNEKGMVNLPLIGDYKIEGLTIEDAQADISKKLSAFVKNPVVDIQLLNFKISVIGEVNKPSTFIITNENVNLLEALGMAGDMTVYGRRDNVLVIRNENGRKTMNRLNLNNVEAMDSPYFNLKQNDIVYVEPDKSKAVEYSQNTRMLPVVIASISALAVLAAVLLKR</sequence>
<keyword evidence="9" id="KW-0406">Ion transport</keyword>
<evidence type="ECO:0000256" key="6">
    <source>
        <dbReference type="ARBA" id="ARBA00022692"/>
    </source>
</evidence>
<dbReference type="GO" id="GO:0046930">
    <property type="term" value="C:pore complex"/>
    <property type="evidence" value="ECO:0007669"/>
    <property type="project" value="UniProtKB-KW"/>
</dbReference>
<protein>
    <submittedName>
        <fullName evidence="18">Polysaccharide export outer membrane protein</fullName>
    </submittedName>
</protein>
<keyword evidence="8" id="KW-0625">Polysaccharide transport</keyword>
<dbReference type="GO" id="GO:0006811">
    <property type="term" value="P:monoatomic ion transport"/>
    <property type="evidence" value="ECO:0007669"/>
    <property type="project" value="UniProtKB-KW"/>
</dbReference>
<evidence type="ECO:0000256" key="7">
    <source>
        <dbReference type="ARBA" id="ARBA00022729"/>
    </source>
</evidence>
<dbReference type="GO" id="GO:0015159">
    <property type="term" value="F:polysaccharide transmembrane transporter activity"/>
    <property type="evidence" value="ECO:0007669"/>
    <property type="project" value="InterPro"/>
</dbReference>
<evidence type="ECO:0000259" key="16">
    <source>
        <dbReference type="Pfam" id="PF02563"/>
    </source>
</evidence>
<proteinExistence type="inferred from homology"/>
<evidence type="ECO:0000256" key="12">
    <source>
        <dbReference type="ARBA" id="ARBA00023139"/>
    </source>
</evidence>
<dbReference type="AlphaFoldDB" id="A0A1G6XF35"/>
<keyword evidence="19" id="KW-1185">Reference proteome</keyword>
<evidence type="ECO:0000256" key="15">
    <source>
        <dbReference type="SAM" id="Phobius"/>
    </source>
</evidence>
<evidence type="ECO:0000256" key="3">
    <source>
        <dbReference type="ARBA" id="ARBA00022448"/>
    </source>
</evidence>
<dbReference type="OrthoDB" id="662756at2"/>
<keyword evidence="12" id="KW-0564">Palmitate</keyword>
<dbReference type="PANTHER" id="PTHR33619">
    <property type="entry name" value="POLYSACCHARIDE EXPORT PROTEIN GFCE-RELATED"/>
    <property type="match status" value="1"/>
</dbReference>
<dbReference type="Gene3D" id="3.30.1950.10">
    <property type="entry name" value="wza like domain"/>
    <property type="match status" value="1"/>
</dbReference>
<dbReference type="InterPro" id="IPR003715">
    <property type="entry name" value="Poly_export_N"/>
</dbReference>
<keyword evidence="7" id="KW-0732">Signal</keyword>
<organism evidence="18 19">
    <name type="scientific">Mucilaginibacter pineti</name>
    <dbReference type="NCBI Taxonomy" id="1391627"/>
    <lineage>
        <taxon>Bacteria</taxon>
        <taxon>Pseudomonadati</taxon>
        <taxon>Bacteroidota</taxon>
        <taxon>Sphingobacteriia</taxon>
        <taxon>Sphingobacteriales</taxon>
        <taxon>Sphingobacteriaceae</taxon>
        <taxon>Mucilaginibacter</taxon>
    </lineage>
</organism>
<reference evidence="18 19" key="1">
    <citation type="submission" date="2016-10" db="EMBL/GenBank/DDBJ databases">
        <authorList>
            <person name="de Groot N.N."/>
        </authorList>
    </citation>
    <scope>NUCLEOTIDE SEQUENCE [LARGE SCALE GENOMIC DNA]</scope>
    <source>
        <strain evidence="18 19">47C3B</strain>
    </source>
</reference>
<keyword evidence="11 15" id="KW-0472">Membrane</keyword>
<dbReference type="STRING" id="1391627.SAMN05216464_102511"/>
<dbReference type="PROSITE" id="PS51257">
    <property type="entry name" value="PROKAR_LIPOPROTEIN"/>
    <property type="match status" value="1"/>
</dbReference>
<dbReference type="InterPro" id="IPR054765">
    <property type="entry name" value="SLBB_dom"/>
</dbReference>
<keyword evidence="13" id="KW-0998">Cell outer membrane</keyword>
<evidence type="ECO:0000256" key="5">
    <source>
        <dbReference type="ARBA" id="ARBA00022597"/>
    </source>
</evidence>
<dbReference type="Proteomes" id="UP000199072">
    <property type="component" value="Unassembled WGS sequence"/>
</dbReference>
<gene>
    <name evidence="18" type="ORF">SAMN05216464_102511</name>
</gene>
<keyword evidence="10" id="KW-0626">Porin</keyword>
<dbReference type="PANTHER" id="PTHR33619:SF3">
    <property type="entry name" value="POLYSACCHARIDE EXPORT PROTEIN GFCE-RELATED"/>
    <property type="match status" value="1"/>
</dbReference>
<evidence type="ECO:0000313" key="18">
    <source>
        <dbReference type="EMBL" id="SDD76682.1"/>
    </source>
</evidence>
<feature type="domain" description="SLBB" evidence="17">
    <location>
        <begin position="137"/>
        <end position="216"/>
    </location>
</feature>
<evidence type="ECO:0000256" key="13">
    <source>
        <dbReference type="ARBA" id="ARBA00023237"/>
    </source>
</evidence>
<dbReference type="GO" id="GO:0009279">
    <property type="term" value="C:cell outer membrane"/>
    <property type="evidence" value="ECO:0007669"/>
    <property type="project" value="UniProtKB-SubCell"/>
</dbReference>
<evidence type="ECO:0000256" key="14">
    <source>
        <dbReference type="ARBA" id="ARBA00023288"/>
    </source>
</evidence>
<accession>A0A1G6XF35</accession>
<evidence type="ECO:0000256" key="1">
    <source>
        <dbReference type="ARBA" id="ARBA00004571"/>
    </source>
</evidence>
<keyword evidence="5" id="KW-0762">Sugar transport</keyword>
<keyword evidence="6 15" id="KW-0812">Transmembrane</keyword>
<keyword evidence="15" id="KW-1133">Transmembrane helix</keyword>
<keyword evidence="3" id="KW-0813">Transport</keyword>
<dbReference type="GO" id="GO:0015288">
    <property type="term" value="F:porin activity"/>
    <property type="evidence" value="ECO:0007669"/>
    <property type="project" value="UniProtKB-KW"/>
</dbReference>
<dbReference type="Pfam" id="PF02563">
    <property type="entry name" value="Poly_export"/>
    <property type="match status" value="1"/>
</dbReference>
<evidence type="ECO:0000256" key="2">
    <source>
        <dbReference type="ARBA" id="ARBA00009450"/>
    </source>
</evidence>
<evidence type="ECO:0000313" key="19">
    <source>
        <dbReference type="Proteomes" id="UP000199072"/>
    </source>
</evidence>
<keyword evidence="4" id="KW-1134">Transmembrane beta strand</keyword>
<dbReference type="EMBL" id="FNAI01000002">
    <property type="protein sequence ID" value="SDD76682.1"/>
    <property type="molecule type" value="Genomic_DNA"/>
</dbReference>
<feature type="transmembrane region" description="Helical" evidence="15">
    <location>
        <begin position="232"/>
        <end position="251"/>
    </location>
</feature>
<evidence type="ECO:0000256" key="9">
    <source>
        <dbReference type="ARBA" id="ARBA00023065"/>
    </source>
</evidence>
<dbReference type="InterPro" id="IPR049712">
    <property type="entry name" value="Poly_export"/>
</dbReference>
<name>A0A1G6XF35_9SPHI</name>
<comment type="subcellular location">
    <subcellularLocation>
        <location evidence="1">Cell outer membrane</location>
        <topology evidence="1">Multi-pass membrane protein</topology>
    </subcellularLocation>
</comment>
<evidence type="ECO:0000259" key="17">
    <source>
        <dbReference type="Pfam" id="PF22461"/>
    </source>
</evidence>
<comment type="similarity">
    <text evidence="2">Belongs to the BexD/CtrA/VexA family.</text>
</comment>
<evidence type="ECO:0000256" key="10">
    <source>
        <dbReference type="ARBA" id="ARBA00023114"/>
    </source>
</evidence>
<dbReference type="Pfam" id="PF22461">
    <property type="entry name" value="SLBB_2"/>
    <property type="match status" value="1"/>
</dbReference>
<evidence type="ECO:0000256" key="11">
    <source>
        <dbReference type="ARBA" id="ARBA00023136"/>
    </source>
</evidence>
<evidence type="ECO:0000256" key="4">
    <source>
        <dbReference type="ARBA" id="ARBA00022452"/>
    </source>
</evidence>
<evidence type="ECO:0000256" key="8">
    <source>
        <dbReference type="ARBA" id="ARBA00023047"/>
    </source>
</evidence>